<feature type="region of interest" description="Disordered" evidence="1">
    <location>
        <begin position="49"/>
        <end position="79"/>
    </location>
</feature>
<dbReference type="KEGG" id="mde:105262015"/>
<dbReference type="OrthoDB" id="10071059at2759"/>
<reference evidence="2" key="1">
    <citation type="submission" date="2020-05" db="UniProtKB">
        <authorList>
            <consortium name="EnsemblMetazoa"/>
        </authorList>
    </citation>
    <scope>IDENTIFICATION</scope>
    <source>
        <strain evidence="2">Aabys</strain>
    </source>
</reference>
<protein>
    <recommendedName>
        <fullName evidence="3">Ashwin</fullName>
    </recommendedName>
</protein>
<dbReference type="VEuPathDB" id="VectorBase:MDOMA2_010055"/>
<dbReference type="EnsemblMetazoa" id="MDOA016734-RA">
    <property type="protein sequence ID" value="MDOA016734-PA"/>
    <property type="gene ID" value="MDOA016734"/>
</dbReference>
<name>A0A1I8NKR7_MUSDO</name>
<evidence type="ECO:0000256" key="1">
    <source>
        <dbReference type="SAM" id="MobiDB-lite"/>
    </source>
</evidence>
<organism evidence="2">
    <name type="scientific">Musca domestica</name>
    <name type="common">House fly</name>
    <dbReference type="NCBI Taxonomy" id="7370"/>
    <lineage>
        <taxon>Eukaryota</taxon>
        <taxon>Metazoa</taxon>
        <taxon>Ecdysozoa</taxon>
        <taxon>Arthropoda</taxon>
        <taxon>Hexapoda</taxon>
        <taxon>Insecta</taxon>
        <taxon>Pterygota</taxon>
        <taxon>Neoptera</taxon>
        <taxon>Endopterygota</taxon>
        <taxon>Diptera</taxon>
        <taxon>Brachycera</taxon>
        <taxon>Muscomorpha</taxon>
        <taxon>Muscoidea</taxon>
        <taxon>Muscidae</taxon>
        <taxon>Musca</taxon>
    </lineage>
</organism>
<feature type="compositionally biased region" description="Basic residues" evidence="1">
    <location>
        <begin position="51"/>
        <end position="61"/>
    </location>
</feature>
<evidence type="ECO:0000313" key="2">
    <source>
        <dbReference type="EnsemblMetazoa" id="MDOA016734-PA"/>
    </source>
</evidence>
<gene>
    <name evidence="2" type="primary">105262015</name>
</gene>
<dbReference type="RefSeq" id="XP_011293717.2">
    <property type="nucleotide sequence ID" value="XM_011295415.3"/>
</dbReference>
<dbReference type="AlphaFoldDB" id="A0A1I8NKR7"/>
<dbReference type="VEuPathDB" id="VectorBase:MDOA016734"/>
<proteinExistence type="predicted"/>
<accession>A0A1I8NKR7</accession>
<evidence type="ECO:0008006" key="3">
    <source>
        <dbReference type="Google" id="ProtNLM"/>
    </source>
</evidence>
<sequence length="134" mass="15724">MEECVAESLSREEILKILEQRRIQLDGMYIMPHAELVRVYSAFAMPLSQRQPRHHSHRHRCNGNNSRQDDEPMPVDSNGYAKMDIDIICTEKIEKVPKAEKRRTHQEALIDDYQYLSRATKRIKICVSPELHIP</sequence>